<comment type="function">
    <text evidence="5 10">Has an important function as a repair enzyme for proteins that have been inactivated by oxidation. Catalyzes the reversible oxidation-reduction of methionine sulfoxide in proteins to methionine.</text>
</comment>
<dbReference type="SUPFAM" id="SSF55068">
    <property type="entry name" value="Peptide methionine sulfoxide reductase"/>
    <property type="match status" value="1"/>
</dbReference>
<proteinExistence type="inferred from homology"/>
<comment type="similarity">
    <text evidence="10">Belongs to the MsrA Met sulfoxide reductase family.</text>
</comment>
<dbReference type="GO" id="GO:0030091">
    <property type="term" value="P:protein repair"/>
    <property type="evidence" value="ECO:0007669"/>
    <property type="project" value="InterPro"/>
</dbReference>
<keyword evidence="3 9" id="KW-0560">Oxidoreductase</keyword>
<dbReference type="PANTHER" id="PTHR10173:SF59">
    <property type="entry name" value="PEPTIDE METHIONINE SULFOXIDE REDUCTASE MSRA_MSRB"/>
    <property type="match status" value="1"/>
</dbReference>
<evidence type="ECO:0000259" key="11">
    <source>
        <dbReference type="PROSITE" id="PS51790"/>
    </source>
</evidence>
<evidence type="ECO:0000256" key="8">
    <source>
        <dbReference type="ARBA" id="ARBA00048782"/>
    </source>
</evidence>
<evidence type="ECO:0000256" key="6">
    <source>
        <dbReference type="ARBA" id="ARBA00047806"/>
    </source>
</evidence>
<dbReference type="Proteomes" id="UP000053370">
    <property type="component" value="Unassembled WGS sequence"/>
</dbReference>
<dbReference type="NCBIfam" id="TIGR00357">
    <property type="entry name" value="peptide-methionine (R)-S-oxide reductase MsrB"/>
    <property type="match status" value="1"/>
</dbReference>
<comment type="catalytic activity">
    <reaction evidence="7 9">
        <text>L-methionyl-[protein] + [thioredoxin]-disulfide + H2O = L-methionyl-(R)-S-oxide-[protein] + [thioredoxin]-dithiol</text>
        <dbReference type="Rhea" id="RHEA:24164"/>
        <dbReference type="Rhea" id="RHEA-COMP:10698"/>
        <dbReference type="Rhea" id="RHEA-COMP:10700"/>
        <dbReference type="Rhea" id="RHEA-COMP:12313"/>
        <dbReference type="Rhea" id="RHEA-COMP:12314"/>
        <dbReference type="ChEBI" id="CHEBI:15377"/>
        <dbReference type="ChEBI" id="CHEBI:16044"/>
        <dbReference type="ChEBI" id="CHEBI:29950"/>
        <dbReference type="ChEBI" id="CHEBI:45764"/>
        <dbReference type="ChEBI" id="CHEBI:50058"/>
        <dbReference type="EC" id="1.8.4.12"/>
    </reaction>
</comment>
<dbReference type="Gene3D" id="3.30.1060.10">
    <property type="entry name" value="Peptide methionine sulphoxide reductase MsrA"/>
    <property type="match status" value="1"/>
</dbReference>
<dbReference type="NCBIfam" id="TIGR00401">
    <property type="entry name" value="msrA"/>
    <property type="match status" value="1"/>
</dbReference>
<evidence type="ECO:0000256" key="5">
    <source>
        <dbReference type="ARBA" id="ARBA00024679"/>
    </source>
</evidence>
<dbReference type="GO" id="GO:0033744">
    <property type="term" value="F:L-methionine:thioredoxin-disulfide S-oxidoreductase activity"/>
    <property type="evidence" value="ECO:0007669"/>
    <property type="project" value="RHEA"/>
</dbReference>
<dbReference type="EC" id="1.8.4.12" evidence="9"/>
<keyword evidence="4" id="KW-0511">Multifunctional enzyme</keyword>
<evidence type="ECO:0000256" key="2">
    <source>
        <dbReference type="ARBA" id="ARBA00011017"/>
    </source>
</evidence>
<evidence type="ECO:0000256" key="7">
    <source>
        <dbReference type="ARBA" id="ARBA00048488"/>
    </source>
</evidence>
<dbReference type="RefSeq" id="WP_062278397.1">
    <property type="nucleotide sequence ID" value="NZ_DF968180.1"/>
</dbReference>
<comment type="caution">
    <text evidence="9">Lacks conserved residue(s) required for the propagation of feature annotation.</text>
</comment>
<dbReference type="HAMAP" id="MF_01401">
    <property type="entry name" value="MsrA"/>
    <property type="match status" value="1"/>
</dbReference>
<evidence type="ECO:0000256" key="10">
    <source>
        <dbReference type="HAMAP-Rule" id="MF_01401"/>
    </source>
</evidence>
<dbReference type="InterPro" id="IPR002569">
    <property type="entry name" value="Met_Sox_Rdtase_MsrA_dom"/>
</dbReference>
<dbReference type="InterPro" id="IPR011057">
    <property type="entry name" value="Mss4-like_sf"/>
</dbReference>
<dbReference type="GO" id="GO:0008113">
    <property type="term" value="F:peptide-methionine (S)-S-oxide reductase activity"/>
    <property type="evidence" value="ECO:0007669"/>
    <property type="project" value="UniProtKB-UniRule"/>
</dbReference>
<dbReference type="GO" id="GO:0033743">
    <property type="term" value="F:peptide-methionine (R)-S-oxide reductase activity"/>
    <property type="evidence" value="ECO:0007669"/>
    <property type="project" value="UniProtKB-UniRule"/>
</dbReference>
<comment type="similarity">
    <text evidence="1">In the C-terminal section; belongs to the MsrB Met sulfoxide reductase family.</text>
</comment>
<dbReference type="Pfam" id="PF01625">
    <property type="entry name" value="PMSR"/>
    <property type="match status" value="1"/>
</dbReference>
<dbReference type="EC" id="1.8.4.11" evidence="10"/>
<evidence type="ECO:0000256" key="4">
    <source>
        <dbReference type="ARBA" id="ARBA00023268"/>
    </source>
</evidence>
<comment type="similarity">
    <text evidence="2">In the N-terminal section; belongs to the MsrA Met sulfoxide reductase family.</text>
</comment>
<sequence>MEIIFLAGGCFWGVEAYFAQIDGIVDITVGYANGKTENPSYEDLLYNDSGHAETVKLEYDPQIISLSAILQHYFRIIDPTSVNRQGNDIGSQYRTGIYYVNEADKAVIDAEIARIQTRYKKKIAVEVMPLIRFDPAEEYHQDYLEKNPGGYCHIDLDLAKKPLINPDLYPKPDESTLEKRLTPIQLDVTQNSGTEGPFTNSYWNTFEEGIYVDIVTGEPLFISKDKFASDCGWPSFSKPIAEEVITYEQDNRYNMSRIEVRSRSGDSHLGHLFPDGPQELGGLRYCINSAALRFIPKDEMEAEGYGYLLNQF</sequence>
<evidence type="ECO:0000313" key="13">
    <source>
        <dbReference type="Proteomes" id="UP000053370"/>
    </source>
</evidence>
<dbReference type="OrthoDB" id="4174719at2"/>
<dbReference type="PROSITE" id="PS51790">
    <property type="entry name" value="MSRB"/>
    <property type="match status" value="1"/>
</dbReference>
<dbReference type="InterPro" id="IPR002579">
    <property type="entry name" value="Met_Sox_Rdtase_MsrB_dom"/>
</dbReference>
<reference evidence="12" key="1">
    <citation type="journal article" date="2015" name="Genome Announc.">
        <title>Draft Genome Sequence of Anaerolineae Strain TC1, a Novel Isolate from a Methanogenic Wastewater Treatment System.</title>
        <authorList>
            <person name="Matsuura N."/>
            <person name="Tourlousse D.M."/>
            <person name="Sun L."/>
            <person name="Toyonaga M."/>
            <person name="Kuroda K."/>
            <person name="Ohashi A."/>
            <person name="Cruz R."/>
            <person name="Yamaguchi T."/>
            <person name="Sekiguchi Y."/>
        </authorList>
    </citation>
    <scope>NUCLEOTIDE SEQUENCE [LARGE SCALE GENOMIC DNA]</scope>
    <source>
        <strain evidence="12">TC1</strain>
    </source>
</reference>
<evidence type="ECO:0000313" key="12">
    <source>
        <dbReference type="EMBL" id="GAP39718.1"/>
    </source>
</evidence>
<evidence type="ECO:0000256" key="3">
    <source>
        <dbReference type="ARBA" id="ARBA00023002"/>
    </source>
</evidence>
<comment type="catalytic activity">
    <reaction evidence="8 10">
        <text>[thioredoxin]-disulfide + L-methionine + H2O = L-methionine (S)-S-oxide + [thioredoxin]-dithiol</text>
        <dbReference type="Rhea" id="RHEA:19993"/>
        <dbReference type="Rhea" id="RHEA-COMP:10698"/>
        <dbReference type="Rhea" id="RHEA-COMP:10700"/>
        <dbReference type="ChEBI" id="CHEBI:15377"/>
        <dbReference type="ChEBI" id="CHEBI:29950"/>
        <dbReference type="ChEBI" id="CHEBI:50058"/>
        <dbReference type="ChEBI" id="CHEBI:57844"/>
        <dbReference type="ChEBI" id="CHEBI:58772"/>
        <dbReference type="EC" id="1.8.4.11"/>
    </reaction>
</comment>
<dbReference type="InterPro" id="IPR036509">
    <property type="entry name" value="Met_Sox_Rdtase_MsrA_sf"/>
</dbReference>
<name>A0A0K8PAN8_9CHLR</name>
<feature type="domain" description="MsrB" evidence="11">
    <location>
        <begin position="174"/>
        <end position="297"/>
    </location>
</feature>
<keyword evidence="13" id="KW-1185">Reference proteome</keyword>
<dbReference type="GO" id="GO:0005737">
    <property type="term" value="C:cytoplasm"/>
    <property type="evidence" value="ECO:0007669"/>
    <property type="project" value="TreeGrafter"/>
</dbReference>
<comment type="catalytic activity">
    <reaction evidence="6 10">
        <text>L-methionyl-[protein] + [thioredoxin]-disulfide + H2O = L-methionyl-(S)-S-oxide-[protein] + [thioredoxin]-dithiol</text>
        <dbReference type="Rhea" id="RHEA:14217"/>
        <dbReference type="Rhea" id="RHEA-COMP:10698"/>
        <dbReference type="Rhea" id="RHEA-COMP:10700"/>
        <dbReference type="Rhea" id="RHEA-COMP:12313"/>
        <dbReference type="Rhea" id="RHEA-COMP:12315"/>
        <dbReference type="ChEBI" id="CHEBI:15377"/>
        <dbReference type="ChEBI" id="CHEBI:16044"/>
        <dbReference type="ChEBI" id="CHEBI:29950"/>
        <dbReference type="ChEBI" id="CHEBI:44120"/>
        <dbReference type="ChEBI" id="CHEBI:50058"/>
        <dbReference type="EC" id="1.8.4.11"/>
    </reaction>
</comment>
<dbReference type="SUPFAM" id="SSF51316">
    <property type="entry name" value="Mss4-like"/>
    <property type="match status" value="1"/>
</dbReference>
<dbReference type="GO" id="GO:0006979">
    <property type="term" value="P:response to oxidative stress"/>
    <property type="evidence" value="ECO:0007669"/>
    <property type="project" value="InterPro"/>
</dbReference>
<dbReference type="Gene3D" id="2.170.150.20">
    <property type="entry name" value="Peptide methionine sulfoxide reductase"/>
    <property type="match status" value="1"/>
</dbReference>
<evidence type="ECO:0000256" key="1">
    <source>
        <dbReference type="ARBA" id="ARBA00008076"/>
    </source>
</evidence>
<feature type="active site" evidence="10">
    <location>
        <position position="10"/>
    </location>
</feature>
<protein>
    <recommendedName>
        <fullName evidence="9 10">Multifunctional fusion protein</fullName>
    </recommendedName>
    <domain>
        <recommendedName>
            <fullName evidence="10">Peptide methionine sulfoxide reductase MsrA</fullName>
            <shortName evidence="10">Protein-methionine-S-oxide reductase</shortName>
            <ecNumber evidence="10">1.8.4.11</ecNumber>
        </recommendedName>
        <alternativeName>
            <fullName evidence="10">Peptide-methionine (S)-S-oxide reductase</fullName>
            <shortName evidence="10">Peptide Met(O) reductase</shortName>
        </alternativeName>
    </domain>
    <domain>
        <recommendedName>
            <fullName evidence="9">Peptide methionine sulfoxide reductase MsrB</fullName>
            <ecNumber evidence="9">1.8.4.12</ecNumber>
        </recommendedName>
        <alternativeName>
            <fullName evidence="9">Peptide-methionine (R)-S-oxide reductase</fullName>
        </alternativeName>
    </domain>
</protein>
<gene>
    <name evidence="10" type="primary">msrA</name>
    <name evidence="9" type="synonym">msrB</name>
    <name evidence="12" type="ORF">ATC1_12253</name>
</gene>
<dbReference type="EMBL" id="DF968180">
    <property type="protein sequence ID" value="GAP39718.1"/>
    <property type="molecule type" value="Genomic_DNA"/>
</dbReference>
<accession>A0A0K8PAN8</accession>
<evidence type="ECO:0000256" key="9">
    <source>
        <dbReference type="HAMAP-Rule" id="MF_01400"/>
    </source>
</evidence>
<dbReference type="PATRIC" id="fig|1678840.3.peg.808"/>
<dbReference type="HAMAP" id="MF_01400">
    <property type="entry name" value="MsrB"/>
    <property type="match status" value="1"/>
</dbReference>
<dbReference type="STRING" id="1678840.ATC1_12253"/>
<dbReference type="InterPro" id="IPR028427">
    <property type="entry name" value="Met_Sox_Rdtase_MsrB"/>
</dbReference>
<dbReference type="AlphaFoldDB" id="A0A0K8PAN8"/>
<dbReference type="Pfam" id="PF01641">
    <property type="entry name" value="SelR"/>
    <property type="match status" value="1"/>
</dbReference>
<dbReference type="FunFam" id="3.30.1060.10:FF:000007">
    <property type="entry name" value="Peptide methionine sulfoxide reductase msrA/msrB"/>
    <property type="match status" value="1"/>
</dbReference>
<feature type="active site" description="Nucleophile" evidence="9">
    <location>
        <position position="286"/>
    </location>
</feature>
<comment type="similarity">
    <text evidence="9">Belongs to the MsrB Met sulfoxide reductase family.</text>
</comment>
<dbReference type="PANTHER" id="PTHR10173">
    <property type="entry name" value="METHIONINE SULFOXIDE REDUCTASE"/>
    <property type="match status" value="1"/>
</dbReference>
<organism evidence="12">
    <name type="scientific">Flexilinea flocculi</name>
    <dbReference type="NCBI Taxonomy" id="1678840"/>
    <lineage>
        <taxon>Bacteria</taxon>
        <taxon>Bacillati</taxon>
        <taxon>Chloroflexota</taxon>
        <taxon>Anaerolineae</taxon>
        <taxon>Anaerolineales</taxon>
        <taxon>Anaerolineaceae</taxon>
        <taxon>Flexilinea</taxon>
    </lineage>
</organism>
<dbReference type="FunFam" id="2.170.150.20:FF:000003">
    <property type="entry name" value="Peptide methionine sulfoxide reductase MsrB"/>
    <property type="match status" value="1"/>
</dbReference>